<protein>
    <submittedName>
        <fullName evidence="1">Uncharacterized protein</fullName>
    </submittedName>
</protein>
<gene>
    <name evidence="1" type="ORF">MM415A00479_0007</name>
</gene>
<organism evidence="1">
    <name type="scientific">viral metagenome</name>
    <dbReference type="NCBI Taxonomy" id="1070528"/>
    <lineage>
        <taxon>unclassified sequences</taxon>
        <taxon>metagenomes</taxon>
        <taxon>organismal metagenomes</taxon>
    </lineage>
</organism>
<sequence>MTYTAAADLFTQANQIEFWGMNNLMRILREVWILADRWFDIHHPDWIMKCKERRLSSPELYVNATIPIYMMQHFEQFPSSVAYPIKEIMAYYRKPENFFNATASLMLALALAEERFEQINICGVDMWTSDEYQRHRPPMYYLLGIAEERGIEVVIPPNSMLLHTKEKSYFGMNGEI</sequence>
<proteinExistence type="predicted"/>
<reference evidence="1" key="1">
    <citation type="submission" date="2020-03" db="EMBL/GenBank/DDBJ databases">
        <title>The deep terrestrial virosphere.</title>
        <authorList>
            <person name="Holmfeldt K."/>
            <person name="Nilsson E."/>
            <person name="Simone D."/>
            <person name="Lopez-Fernandez M."/>
            <person name="Wu X."/>
            <person name="de Brujin I."/>
            <person name="Lundin D."/>
            <person name="Andersson A."/>
            <person name="Bertilsson S."/>
            <person name="Dopson M."/>
        </authorList>
    </citation>
    <scope>NUCLEOTIDE SEQUENCE</scope>
    <source>
        <strain evidence="1">MM415A00479</strain>
    </source>
</reference>
<evidence type="ECO:0000313" key="1">
    <source>
        <dbReference type="EMBL" id="QJA81848.1"/>
    </source>
</evidence>
<dbReference type="EMBL" id="MT142472">
    <property type="protein sequence ID" value="QJA81848.1"/>
    <property type="molecule type" value="Genomic_DNA"/>
</dbReference>
<accession>A0A6M3KKC0</accession>
<dbReference type="AlphaFoldDB" id="A0A6M3KKC0"/>
<name>A0A6M3KKC0_9ZZZZ</name>